<keyword evidence="6 10" id="KW-0418">Kinase</keyword>
<dbReference type="InterPro" id="IPR003594">
    <property type="entry name" value="HATPase_dom"/>
</dbReference>
<dbReference type="InterPro" id="IPR050351">
    <property type="entry name" value="BphY/WalK/GraS-like"/>
</dbReference>
<dbReference type="InterPro" id="IPR036097">
    <property type="entry name" value="HisK_dim/P_sf"/>
</dbReference>
<feature type="domain" description="Histidine kinase" evidence="9">
    <location>
        <begin position="208"/>
        <end position="420"/>
    </location>
</feature>
<dbReference type="InterPro" id="IPR005467">
    <property type="entry name" value="His_kinase_dom"/>
</dbReference>
<dbReference type="Proteomes" id="UP000094714">
    <property type="component" value="Chromosome"/>
</dbReference>
<keyword evidence="8" id="KW-1133">Transmembrane helix</keyword>
<proteinExistence type="predicted"/>
<dbReference type="SMART" id="SM00388">
    <property type="entry name" value="HisKA"/>
    <property type="match status" value="1"/>
</dbReference>
<evidence type="ECO:0000313" key="11">
    <source>
        <dbReference type="Proteomes" id="UP000094714"/>
    </source>
</evidence>
<name>A0A1D7ZWA6_LIMFE</name>
<dbReference type="Gene3D" id="3.30.565.10">
    <property type="entry name" value="Histidine kinase-like ATPase, C-terminal domain"/>
    <property type="match status" value="1"/>
</dbReference>
<dbReference type="PROSITE" id="PS50109">
    <property type="entry name" value="HIS_KIN"/>
    <property type="match status" value="1"/>
</dbReference>
<dbReference type="Pfam" id="PF00512">
    <property type="entry name" value="HisKA"/>
    <property type="match status" value="1"/>
</dbReference>
<dbReference type="InterPro" id="IPR036890">
    <property type="entry name" value="HATPase_C_sf"/>
</dbReference>
<dbReference type="GO" id="GO:0004721">
    <property type="term" value="F:phosphoprotein phosphatase activity"/>
    <property type="evidence" value="ECO:0007669"/>
    <property type="project" value="TreeGrafter"/>
</dbReference>
<dbReference type="PANTHER" id="PTHR45453">
    <property type="entry name" value="PHOSPHATE REGULON SENSOR PROTEIN PHOR"/>
    <property type="match status" value="1"/>
</dbReference>
<organism evidence="10 11">
    <name type="scientific">Limosilactobacillus fermentum</name>
    <name type="common">Lactobacillus fermentum</name>
    <dbReference type="NCBI Taxonomy" id="1613"/>
    <lineage>
        <taxon>Bacteria</taxon>
        <taxon>Bacillati</taxon>
        <taxon>Bacillota</taxon>
        <taxon>Bacilli</taxon>
        <taxon>Lactobacillales</taxon>
        <taxon>Lactobacillaceae</taxon>
        <taxon>Limosilactobacillus</taxon>
    </lineage>
</organism>
<dbReference type="CDD" id="cd00082">
    <property type="entry name" value="HisKA"/>
    <property type="match status" value="1"/>
</dbReference>
<protein>
    <recommendedName>
        <fullName evidence="3">histidine kinase</fullName>
        <ecNumber evidence="3">2.7.13.3</ecNumber>
    </recommendedName>
</protein>
<dbReference type="PATRIC" id="fig|1613.112.peg.712"/>
<keyword evidence="8" id="KW-0472">Membrane</keyword>
<evidence type="ECO:0000256" key="2">
    <source>
        <dbReference type="ARBA" id="ARBA00004370"/>
    </source>
</evidence>
<evidence type="ECO:0000256" key="7">
    <source>
        <dbReference type="ARBA" id="ARBA00023012"/>
    </source>
</evidence>
<keyword evidence="4" id="KW-0597">Phosphoprotein</keyword>
<dbReference type="SUPFAM" id="SSF47384">
    <property type="entry name" value="Homodimeric domain of signal transducing histidine kinase"/>
    <property type="match status" value="1"/>
</dbReference>
<sequence length="420" mass="47135">MATMIQKFRRRFIAISTCSLFVVLLTILGGMLGVSYYKASQQVTNVLNVLASHDGQIDKDSVTQVTVQKRFGPNTSKESLFQYRYFSVFFDKSGDITKIDSGHIATVDQDAITDMAHWAYKQKKERGHTDYGGTTYAYKLTKKSNGKVSIIFLDESVIMASANELMKIAAAMGIVSLLLFTLVLIAFSNRAIQPIIEAEKRQKEFITNAGHELKTPLAIIETNTELSEMISGETEWTTSNKQQVARLTRLINNLISLARFDEQPEMTIATIDASAAVQRAADSFEAMITHEGKGFSTNIAPGVKVRADENYFYELCNILLDNANKYCDDGGKVSVLLRENKTTRAVTLEVGNTYAEGKEIDYTKFFNRFYRDDTSHNSKKRGYGIGLSMAQTLVHAFKGKISARYKNQTLYFTIRLKMTK</sequence>
<comment type="catalytic activity">
    <reaction evidence="1">
        <text>ATP + protein L-histidine = ADP + protein N-phospho-L-histidine.</text>
        <dbReference type="EC" id="2.7.13.3"/>
    </reaction>
</comment>
<evidence type="ECO:0000256" key="4">
    <source>
        <dbReference type="ARBA" id="ARBA00022553"/>
    </source>
</evidence>
<evidence type="ECO:0000256" key="3">
    <source>
        <dbReference type="ARBA" id="ARBA00012438"/>
    </source>
</evidence>
<keyword evidence="8" id="KW-0812">Transmembrane</keyword>
<dbReference type="SMART" id="SM00387">
    <property type="entry name" value="HATPase_c"/>
    <property type="match status" value="1"/>
</dbReference>
<feature type="transmembrane region" description="Helical" evidence="8">
    <location>
        <begin position="168"/>
        <end position="187"/>
    </location>
</feature>
<dbReference type="PANTHER" id="PTHR45453:SF1">
    <property type="entry name" value="PHOSPHATE REGULON SENSOR PROTEIN PHOR"/>
    <property type="match status" value="1"/>
</dbReference>
<gene>
    <name evidence="10" type="ORF">LACFE_CDS0678</name>
</gene>
<dbReference type="SUPFAM" id="SSF55874">
    <property type="entry name" value="ATPase domain of HSP90 chaperone/DNA topoisomerase II/histidine kinase"/>
    <property type="match status" value="1"/>
</dbReference>
<dbReference type="InterPro" id="IPR003661">
    <property type="entry name" value="HisK_dim/P_dom"/>
</dbReference>
<dbReference type="EMBL" id="CP017151">
    <property type="protein sequence ID" value="AOR74144.1"/>
    <property type="molecule type" value="Genomic_DNA"/>
</dbReference>
<dbReference type="EC" id="2.7.13.3" evidence="3"/>
<keyword evidence="5 10" id="KW-0808">Transferase</keyword>
<dbReference type="GO" id="GO:0000155">
    <property type="term" value="F:phosphorelay sensor kinase activity"/>
    <property type="evidence" value="ECO:0007669"/>
    <property type="project" value="InterPro"/>
</dbReference>
<comment type="subcellular location">
    <subcellularLocation>
        <location evidence="2">Membrane</location>
    </subcellularLocation>
</comment>
<accession>A0A1D7ZWA6</accession>
<dbReference type="GO" id="GO:0005886">
    <property type="term" value="C:plasma membrane"/>
    <property type="evidence" value="ECO:0007669"/>
    <property type="project" value="TreeGrafter"/>
</dbReference>
<dbReference type="Pfam" id="PF02518">
    <property type="entry name" value="HATPase_c"/>
    <property type="match status" value="1"/>
</dbReference>
<evidence type="ECO:0000256" key="5">
    <source>
        <dbReference type="ARBA" id="ARBA00022679"/>
    </source>
</evidence>
<evidence type="ECO:0000256" key="1">
    <source>
        <dbReference type="ARBA" id="ARBA00000085"/>
    </source>
</evidence>
<dbReference type="GO" id="GO:0016036">
    <property type="term" value="P:cellular response to phosphate starvation"/>
    <property type="evidence" value="ECO:0007669"/>
    <property type="project" value="TreeGrafter"/>
</dbReference>
<evidence type="ECO:0000256" key="6">
    <source>
        <dbReference type="ARBA" id="ARBA00022777"/>
    </source>
</evidence>
<feature type="transmembrane region" description="Helical" evidence="8">
    <location>
        <begin position="12"/>
        <end position="37"/>
    </location>
</feature>
<evidence type="ECO:0000259" key="9">
    <source>
        <dbReference type="PROSITE" id="PS50109"/>
    </source>
</evidence>
<evidence type="ECO:0000313" key="10">
    <source>
        <dbReference type="EMBL" id="AOR74144.1"/>
    </source>
</evidence>
<evidence type="ECO:0000256" key="8">
    <source>
        <dbReference type="SAM" id="Phobius"/>
    </source>
</evidence>
<keyword evidence="7" id="KW-0902">Two-component regulatory system</keyword>
<reference evidence="10 11" key="1">
    <citation type="submission" date="2016-09" db="EMBL/GenBank/DDBJ databases">
        <title>Genome Sequence of the Lactobacillus fermentum strain NCC2970 (CNCM I-5068).</title>
        <authorList>
            <person name="Barretto C."/>
            <person name="Ngom-Bru C."/>
            <person name="Genevaz A."/>
            <person name="Fournier C."/>
            <person name="Moine D."/>
            <person name="Kassam M."/>
            <person name="Iltis A."/>
            <person name="Sagory-Zalkind P."/>
            <person name="Faucherand G."/>
            <person name="Descombes P."/>
            <person name="Duboux S."/>
        </authorList>
    </citation>
    <scope>NUCLEOTIDE SEQUENCE [LARGE SCALE GENOMIC DNA]</scope>
    <source>
        <strain evidence="10 11">NCC2970</strain>
    </source>
</reference>
<dbReference type="AlphaFoldDB" id="A0A1D7ZWA6"/>
<dbReference type="Gene3D" id="1.10.287.130">
    <property type="match status" value="1"/>
</dbReference>